<evidence type="ECO:0000313" key="11">
    <source>
        <dbReference type="Proteomes" id="UP000325606"/>
    </source>
</evidence>
<evidence type="ECO:0000256" key="4">
    <source>
        <dbReference type="ARBA" id="ARBA00022692"/>
    </source>
</evidence>
<dbReference type="NCBIfam" id="TIGR02602">
    <property type="entry name" value="8TM_EpsH"/>
    <property type="match status" value="1"/>
</dbReference>
<name>A0A5J6LII1_9GAMM</name>
<dbReference type="EMBL" id="CP044222">
    <property type="protein sequence ID" value="QEW08520.1"/>
    <property type="molecule type" value="Genomic_DNA"/>
</dbReference>
<evidence type="ECO:0000256" key="3">
    <source>
        <dbReference type="ARBA" id="ARBA00022670"/>
    </source>
</evidence>
<dbReference type="NCBIfam" id="TIGR02914">
    <property type="entry name" value="EpsI_fam"/>
    <property type="match status" value="1"/>
</dbReference>
<keyword evidence="4 8" id="KW-0812">Transmembrane</keyword>
<dbReference type="Pfam" id="PF09721">
    <property type="entry name" value="Exosortase_EpsH"/>
    <property type="match status" value="1"/>
</dbReference>
<feature type="transmembrane region" description="Helical" evidence="8">
    <location>
        <begin position="299"/>
        <end position="318"/>
    </location>
</feature>
<dbReference type="Pfam" id="PF11984">
    <property type="entry name" value="DUF3485"/>
    <property type="match status" value="1"/>
</dbReference>
<dbReference type="InterPro" id="IPR026392">
    <property type="entry name" value="Exo/Archaeosortase_dom"/>
</dbReference>
<dbReference type="GO" id="GO:0008233">
    <property type="term" value="F:peptidase activity"/>
    <property type="evidence" value="ECO:0007669"/>
    <property type="project" value="UniProtKB-KW"/>
</dbReference>
<feature type="domain" description="Methanolan biosynthesis EpsI" evidence="9">
    <location>
        <begin position="304"/>
        <end position="498"/>
    </location>
</feature>
<protein>
    <submittedName>
        <fullName evidence="10">VPLPA-CTERM-specific exosortase XrtD</fullName>
        <ecNumber evidence="10">3.4.22.-</ecNumber>
    </submittedName>
</protein>
<comment type="subcellular location">
    <subcellularLocation>
        <location evidence="1">Cell membrane</location>
        <topology evidence="1">Multi-pass membrane protein</topology>
    </subcellularLocation>
</comment>
<dbReference type="Proteomes" id="UP000325606">
    <property type="component" value="Chromosome"/>
</dbReference>
<keyword evidence="6 8" id="KW-1133">Transmembrane helix</keyword>
<evidence type="ECO:0000256" key="2">
    <source>
        <dbReference type="ARBA" id="ARBA00022475"/>
    </source>
</evidence>
<dbReference type="InterPro" id="IPR014263">
    <property type="entry name" value="Methanolan_biosynth_EpsI"/>
</dbReference>
<keyword evidence="3" id="KW-0645">Protease</keyword>
<dbReference type="NCBIfam" id="TIGR04152">
    <property type="entry name" value="exosort_VPLPA"/>
    <property type="match status" value="1"/>
</dbReference>
<keyword evidence="2" id="KW-1003">Cell membrane</keyword>
<evidence type="ECO:0000256" key="1">
    <source>
        <dbReference type="ARBA" id="ARBA00004651"/>
    </source>
</evidence>
<dbReference type="KEGG" id="nik:F5I99_06905"/>
<feature type="transmembrane region" description="Helical" evidence="8">
    <location>
        <begin position="240"/>
        <end position="260"/>
    </location>
</feature>
<evidence type="ECO:0000256" key="6">
    <source>
        <dbReference type="ARBA" id="ARBA00022989"/>
    </source>
</evidence>
<feature type="transmembrane region" description="Helical" evidence="8">
    <location>
        <begin position="108"/>
        <end position="125"/>
    </location>
</feature>
<evidence type="ECO:0000256" key="8">
    <source>
        <dbReference type="SAM" id="Phobius"/>
    </source>
</evidence>
<dbReference type="GO" id="GO:0006508">
    <property type="term" value="P:proteolysis"/>
    <property type="evidence" value="ECO:0007669"/>
    <property type="project" value="UniProtKB-KW"/>
</dbReference>
<feature type="transmembrane region" description="Helical" evidence="8">
    <location>
        <begin position="57"/>
        <end position="75"/>
    </location>
</feature>
<evidence type="ECO:0000256" key="7">
    <source>
        <dbReference type="ARBA" id="ARBA00023136"/>
    </source>
</evidence>
<organism evidence="10 11">
    <name type="scientific">Nitrincola iocasae</name>
    <dbReference type="NCBI Taxonomy" id="2614693"/>
    <lineage>
        <taxon>Bacteria</taxon>
        <taxon>Pseudomonadati</taxon>
        <taxon>Pseudomonadota</taxon>
        <taxon>Gammaproteobacteria</taxon>
        <taxon>Oceanospirillales</taxon>
        <taxon>Oceanospirillaceae</taxon>
        <taxon>Nitrincola</taxon>
    </lineage>
</organism>
<feature type="transmembrane region" description="Helical" evidence="8">
    <location>
        <begin position="200"/>
        <end position="220"/>
    </location>
</feature>
<keyword evidence="11" id="KW-1185">Reference proteome</keyword>
<dbReference type="InterPro" id="IPR013426">
    <property type="entry name" value="EpsH-like"/>
</dbReference>
<dbReference type="GO" id="GO:0005886">
    <property type="term" value="C:plasma membrane"/>
    <property type="evidence" value="ECO:0007669"/>
    <property type="project" value="UniProtKB-SubCell"/>
</dbReference>
<keyword evidence="7 8" id="KW-0472">Membrane</keyword>
<proteinExistence type="predicted"/>
<dbReference type="NCBIfam" id="TIGR04178">
    <property type="entry name" value="exo_archaeo"/>
    <property type="match status" value="1"/>
</dbReference>
<evidence type="ECO:0000313" key="10">
    <source>
        <dbReference type="EMBL" id="QEW08520.1"/>
    </source>
</evidence>
<dbReference type="InterPro" id="IPR019127">
    <property type="entry name" value="Exosortase"/>
</dbReference>
<accession>A0A5J6LII1</accession>
<reference evidence="10 11" key="1">
    <citation type="submission" date="2019-09" db="EMBL/GenBank/DDBJ databases">
        <title>Nitrincola iocasae sp. nov., a bacterium isolated from the sediment collected at a cold seep field in South China Sea.</title>
        <authorList>
            <person name="Zhang H."/>
            <person name="Wang H."/>
            <person name="Li C."/>
        </authorList>
    </citation>
    <scope>NUCLEOTIDE SEQUENCE [LARGE SCALE GENOMIC DNA]</scope>
    <source>
        <strain evidence="10 11">KXZD1103</strain>
    </source>
</reference>
<gene>
    <name evidence="10" type="primary">xrtD</name>
    <name evidence="10" type="ORF">F5I99_06905</name>
</gene>
<evidence type="ECO:0000259" key="9">
    <source>
        <dbReference type="Pfam" id="PF11984"/>
    </source>
</evidence>
<feature type="transmembrane region" description="Helical" evidence="8">
    <location>
        <begin position="174"/>
        <end position="193"/>
    </location>
</feature>
<evidence type="ECO:0000256" key="5">
    <source>
        <dbReference type="ARBA" id="ARBA00022801"/>
    </source>
</evidence>
<dbReference type="InterPro" id="IPR026491">
    <property type="entry name" value="ExosortD_VPLPA"/>
</dbReference>
<dbReference type="AlphaFoldDB" id="A0A5J6LII1"/>
<feature type="transmembrane region" description="Helical" evidence="8">
    <location>
        <begin position="81"/>
        <end position="101"/>
    </location>
</feature>
<sequence length="507" mass="56946">MIGCGLAAAFFLSFGGLSEVVERWIAQEEYSHGFLIPLVSLYILWEKRLTIAVEYRSGSWWGVPVIIAALLIAFIGEISALYILVQYAFLLLLAGFAITALGKAARHTFIPIILLAFAIPLPYFLEAVLTARLQLLSSEIGVMFIQWMGIPVYLSGNVIDLGAYKLQVVEACSGLSYLFPLACLGFIAAYFYQAPVWKRAVLFVSTIPITILMNSFRIGVTGWLVDRWGISMAEGFLHDFEGWIIFIACAAILALEIEILERLTRRRGLLDVFGLNIQIPADELLAVAAQREPRRTLPVAMLLVVSLTFAAALGVQAFDKRMEAVPEDVYLAAFPDQIKDWNGTYGSLETRVMQVLQLTDYLMMNFEREAEPMINLYVAYYASQRKGVSPHSPRVCIPGGGWEIADIRRSQVEGIPINRVIIRRGLESQLVYYWFQERGEPIANEYLKKWKLLEDALAYNRTDGSLIRVVTPFHSSEPVEVAEQRLNEFVRAAYPELVRVLPGKGEL</sequence>
<keyword evidence="5 10" id="KW-0378">Hydrolase</keyword>
<dbReference type="EC" id="3.4.22.-" evidence="10"/>